<sequence length="1086" mass="119766">MARIWRLGPRMVLAPPTTPLSCMRIVHKLLLATVLPALLIWVVGYYAVAVSEHSLREIIEDRSAARAAAVMDEIDRALRTHIANLKALTRSNLVLQTLNKANEEFAALPDPAAEVIRLDEEWQTGTVPEQQKLLARFLDNELSQELRIRQEKLQEATGYAVYGEIFFTNQYGGIAALTSRTSDYRQDDEMWWQEAAKHGTYVGDVSFDDSARVYSVEICMSVETHEGKLAGVMKAVLNIQEVFSIIDGQSRVDTAAHTEFYLFTHDYRIIRGPPGQTAPLADGRKYFQNLDQDFTQKGVIATRHRPNGEGEVLAAYATSTGVTGSLQNLHWIVMVQQEAAQVFAPIRAMRQNIWSLALFATLLTLAVAGGFSWSLSRRIREITDASAAIGEGDWEVKVPVRGSDEATTLAKQFNRMTEQLTEMNQQLVRAKEQAESANKSKSDFLANMSHEIRTPMNGIIGMTELLLNTDLSVEQREYQKLVQSSADSLLVLLNDILDFSKIEAGKMELEQMPFRLREVLGSTIHTLASRASQKGIELAARILPEVPDGLVGDAGRLRQIIVNLVGNAIKFTDRGEVVMKVENESFSGDKIRLHFSVHDTGIGITSKQQKTIFEAFTQADASTTRQYGGTGLGLAISSQLTKMMGGRIWVESDLGQGSTFHFIAEFGRAADAAPTAPAGLDTLFDLKVLIVDDNLTNRIICEEMLNSWGMKPSVVSSGPNALVEIDKAKQNNAPFQLVLIDVMMPGMDGIELVEHIRRIADPSQLTIMLLSSADRPIEAQLAERLGIAKSITKPITQSMLLNGIASAMGTTRGDPNLQNRFAPDGNSKFHSRNILLAEDGVVNRKVAESLLQHRGHRVTSVENGRLAVDAFRAGTYDVILMDVQMPVLDGFAATAEIRKLEGDTLYKIPIIALTAHAMKGDRERCLAVGMNEYVSKPFRPQELFAAVERVRQSEPEPSAAPPSIPSIEHSNGTPVMNQERALENVGGNPEILREMIDLFIHECPKQMQEIESAHAAGDLARLTRSAHTLKGSVALFAADAATAAAKRIEFMGRNSNVEEFDAAWAELQEDIDQLMSELTTIRSKEA</sequence>
<dbReference type="SMART" id="SM00388">
    <property type="entry name" value="HisKA"/>
    <property type="match status" value="1"/>
</dbReference>
<dbReference type="SMART" id="SM00073">
    <property type="entry name" value="HPT"/>
    <property type="match status" value="1"/>
</dbReference>
<evidence type="ECO:0000313" key="25">
    <source>
        <dbReference type="EMBL" id="PQO28811.1"/>
    </source>
</evidence>
<dbReference type="Gene3D" id="6.10.340.10">
    <property type="match status" value="1"/>
</dbReference>
<dbReference type="GO" id="GO:0000155">
    <property type="term" value="F:phosphorelay sensor kinase activity"/>
    <property type="evidence" value="ECO:0007669"/>
    <property type="project" value="InterPro"/>
</dbReference>
<dbReference type="AlphaFoldDB" id="A0A2S8F9H9"/>
<dbReference type="Gene3D" id="3.40.50.2300">
    <property type="match status" value="2"/>
</dbReference>
<keyword evidence="6" id="KW-0808">Transferase</keyword>
<evidence type="ECO:0000256" key="17">
    <source>
        <dbReference type="PROSITE-ProRule" id="PRU00169"/>
    </source>
</evidence>
<dbReference type="PROSITE" id="PS50109">
    <property type="entry name" value="HIS_KIN"/>
    <property type="match status" value="1"/>
</dbReference>
<dbReference type="GO" id="GO:0005886">
    <property type="term" value="C:plasma membrane"/>
    <property type="evidence" value="ECO:0007669"/>
    <property type="project" value="UniProtKB-SubCell"/>
</dbReference>
<keyword evidence="4" id="KW-1003">Cell membrane</keyword>
<evidence type="ECO:0000256" key="2">
    <source>
        <dbReference type="ARBA" id="ARBA00004651"/>
    </source>
</evidence>
<feature type="domain" description="Histidine kinase" evidence="21">
    <location>
        <begin position="447"/>
        <end position="668"/>
    </location>
</feature>
<dbReference type="SUPFAM" id="SSF47384">
    <property type="entry name" value="Homodimeric domain of signal transducing histidine kinase"/>
    <property type="match status" value="1"/>
</dbReference>
<evidence type="ECO:0000259" key="21">
    <source>
        <dbReference type="PROSITE" id="PS50109"/>
    </source>
</evidence>
<dbReference type="FunFam" id="1.10.287.130:FF:000002">
    <property type="entry name" value="Two-component osmosensing histidine kinase"/>
    <property type="match status" value="1"/>
</dbReference>
<feature type="transmembrane region" description="Helical" evidence="20">
    <location>
        <begin position="29"/>
        <end position="48"/>
    </location>
</feature>
<protein>
    <recommendedName>
        <fullName evidence="15">Sensory/regulatory protein RpfC</fullName>
        <ecNumber evidence="3">2.7.13.3</ecNumber>
    </recommendedName>
</protein>
<feature type="domain" description="HAMP" evidence="23">
    <location>
        <begin position="373"/>
        <end position="425"/>
    </location>
</feature>
<reference evidence="25 26" key="1">
    <citation type="submission" date="2018-02" db="EMBL/GenBank/DDBJ databases">
        <title>Comparative genomes isolates from brazilian mangrove.</title>
        <authorList>
            <person name="Araujo J.E."/>
            <person name="Taketani R.G."/>
            <person name="Silva M.C.P."/>
            <person name="Loureco M.V."/>
            <person name="Andreote F.D."/>
        </authorList>
    </citation>
    <scope>NUCLEOTIDE SEQUENCE [LARGE SCALE GENOMIC DNA]</scope>
    <source>
        <strain evidence="25 26">NAP PRIS-MGV</strain>
    </source>
</reference>
<dbReference type="SUPFAM" id="SSF47226">
    <property type="entry name" value="Histidine-containing phosphotransfer domain, HPT domain"/>
    <property type="match status" value="1"/>
</dbReference>
<evidence type="ECO:0000256" key="7">
    <source>
        <dbReference type="ARBA" id="ARBA00022692"/>
    </source>
</evidence>
<dbReference type="Pfam" id="PF00072">
    <property type="entry name" value="Response_reg"/>
    <property type="match status" value="2"/>
</dbReference>
<dbReference type="CDD" id="cd00088">
    <property type="entry name" value="HPT"/>
    <property type="match status" value="1"/>
</dbReference>
<keyword evidence="7 20" id="KW-0812">Transmembrane</keyword>
<dbReference type="SUPFAM" id="SSF158472">
    <property type="entry name" value="HAMP domain-like"/>
    <property type="match status" value="1"/>
</dbReference>
<organism evidence="25 26">
    <name type="scientific">Blastopirellula marina</name>
    <dbReference type="NCBI Taxonomy" id="124"/>
    <lineage>
        <taxon>Bacteria</taxon>
        <taxon>Pseudomonadati</taxon>
        <taxon>Planctomycetota</taxon>
        <taxon>Planctomycetia</taxon>
        <taxon>Pirellulales</taxon>
        <taxon>Pirellulaceae</taxon>
        <taxon>Blastopirellula</taxon>
    </lineage>
</organism>
<dbReference type="CDD" id="cd17546">
    <property type="entry name" value="REC_hyHK_CKI1_RcsC-like"/>
    <property type="match status" value="2"/>
</dbReference>
<gene>
    <name evidence="25" type="ORF">C5Y98_23840</name>
</gene>
<dbReference type="Gene3D" id="1.20.120.160">
    <property type="entry name" value="HPT domain"/>
    <property type="match status" value="1"/>
</dbReference>
<dbReference type="PROSITE" id="PS50885">
    <property type="entry name" value="HAMP"/>
    <property type="match status" value="1"/>
</dbReference>
<dbReference type="PROSITE" id="PS50894">
    <property type="entry name" value="HPT"/>
    <property type="match status" value="1"/>
</dbReference>
<keyword evidence="12" id="KW-0902">Two-component regulatory system</keyword>
<dbReference type="GO" id="GO:0005524">
    <property type="term" value="F:ATP binding"/>
    <property type="evidence" value="ECO:0007669"/>
    <property type="project" value="UniProtKB-KW"/>
</dbReference>
<feature type="modified residue" description="4-aspartylphosphate" evidence="17">
    <location>
        <position position="882"/>
    </location>
</feature>
<dbReference type="PROSITE" id="PS50110">
    <property type="entry name" value="RESPONSE_REGULATORY"/>
    <property type="match status" value="2"/>
</dbReference>
<evidence type="ECO:0000259" key="24">
    <source>
        <dbReference type="PROSITE" id="PS50894"/>
    </source>
</evidence>
<keyword evidence="5 17" id="KW-0597">Phosphoprotein</keyword>
<evidence type="ECO:0000256" key="16">
    <source>
        <dbReference type="PROSITE-ProRule" id="PRU00110"/>
    </source>
</evidence>
<dbReference type="InterPro" id="IPR036641">
    <property type="entry name" value="HPT_dom_sf"/>
</dbReference>
<dbReference type="Pfam" id="PF00672">
    <property type="entry name" value="HAMP"/>
    <property type="match status" value="1"/>
</dbReference>
<dbReference type="InterPro" id="IPR003660">
    <property type="entry name" value="HAMP_dom"/>
</dbReference>
<evidence type="ECO:0000256" key="9">
    <source>
        <dbReference type="ARBA" id="ARBA00022777"/>
    </source>
</evidence>
<feature type="modified residue" description="Phosphohistidine" evidence="16">
    <location>
        <position position="1027"/>
    </location>
</feature>
<evidence type="ECO:0000256" key="13">
    <source>
        <dbReference type="ARBA" id="ARBA00023136"/>
    </source>
</evidence>
<keyword evidence="8" id="KW-0547">Nucleotide-binding</keyword>
<dbReference type="Pfam" id="PF02518">
    <property type="entry name" value="HATPase_c"/>
    <property type="match status" value="1"/>
</dbReference>
<dbReference type="PRINTS" id="PR00344">
    <property type="entry name" value="BCTRLSENSOR"/>
</dbReference>
<name>A0A2S8F9H9_9BACT</name>
<evidence type="ECO:0000313" key="26">
    <source>
        <dbReference type="Proteomes" id="UP000239388"/>
    </source>
</evidence>
<feature type="transmembrane region" description="Helical" evidence="20">
    <location>
        <begin position="353"/>
        <end position="373"/>
    </location>
</feature>
<evidence type="ECO:0000256" key="14">
    <source>
        <dbReference type="ARBA" id="ARBA00064003"/>
    </source>
</evidence>
<evidence type="ECO:0000256" key="20">
    <source>
        <dbReference type="SAM" id="Phobius"/>
    </source>
</evidence>
<dbReference type="Gene3D" id="1.10.287.130">
    <property type="match status" value="1"/>
</dbReference>
<evidence type="ECO:0000256" key="3">
    <source>
        <dbReference type="ARBA" id="ARBA00012438"/>
    </source>
</evidence>
<dbReference type="SMART" id="SM00304">
    <property type="entry name" value="HAMP"/>
    <property type="match status" value="1"/>
</dbReference>
<dbReference type="CDD" id="cd06225">
    <property type="entry name" value="HAMP"/>
    <property type="match status" value="1"/>
</dbReference>
<dbReference type="Proteomes" id="UP000239388">
    <property type="component" value="Unassembled WGS sequence"/>
</dbReference>
<evidence type="ECO:0000259" key="22">
    <source>
        <dbReference type="PROSITE" id="PS50110"/>
    </source>
</evidence>
<comment type="caution">
    <text evidence="25">The sequence shown here is derived from an EMBL/GenBank/DDBJ whole genome shotgun (WGS) entry which is preliminary data.</text>
</comment>
<evidence type="ECO:0000256" key="1">
    <source>
        <dbReference type="ARBA" id="ARBA00000085"/>
    </source>
</evidence>
<keyword evidence="9" id="KW-0418">Kinase</keyword>
<dbReference type="InterPro" id="IPR036890">
    <property type="entry name" value="HATPase_C_sf"/>
</dbReference>
<dbReference type="EC" id="2.7.13.3" evidence="3"/>
<comment type="subcellular location">
    <subcellularLocation>
        <location evidence="2">Cell membrane</location>
        <topology evidence="2">Multi-pass membrane protein</topology>
    </subcellularLocation>
</comment>
<dbReference type="CDD" id="cd16922">
    <property type="entry name" value="HATPase_EvgS-ArcB-TorS-like"/>
    <property type="match status" value="1"/>
</dbReference>
<evidence type="ECO:0000256" key="18">
    <source>
        <dbReference type="SAM" id="Coils"/>
    </source>
</evidence>
<dbReference type="SMART" id="SM00448">
    <property type="entry name" value="REC"/>
    <property type="match status" value="2"/>
</dbReference>
<dbReference type="InterPro" id="IPR003594">
    <property type="entry name" value="HATPase_dom"/>
</dbReference>
<dbReference type="InterPro" id="IPR004358">
    <property type="entry name" value="Sig_transdc_His_kin-like_C"/>
</dbReference>
<dbReference type="PANTHER" id="PTHR45339:SF1">
    <property type="entry name" value="HYBRID SIGNAL TRANSDUCTION HISTIDINE KINASE J"/>
    <property type="match status" value="1"/>
</dbReference>
<feature type="region of interest" description="Disordered" evidence="19">
    <location>
        <begin position="951"/>
        <end position="973"/>
    </location>
</feature>
<dbReference type="InterPro" id="IPR003661">
    <property type="entry name" value="HisK_dim/P_dom"/>
</dbReference>
<dbReference type="PANTHER" id="PTHR45339">
    <property type="entry name" value="HYBRID SIGNAL TRANSDUCTION HISTIDINE KINASE J"/>
    <property type="match status" value="1"/>
</dbReference>
<comment type="subunit">
    <text evidence="14">At low DSF concentrations, interacts with RpfF.</text>
</comment>
<evidence type="ECO:0000256" key="15">
    <source>
        <dbReference type="ARBA" id="ARBA00068150"/>
    </source>
</evidence>
<dbReference type="Gene3D" id="3.30.565.10">
    <property type="entry name" value="Histidine kinase-like ATPase, C-terminal domain"/>
    <property type="match status" value="1"/>
</dbReference>
<feature type="domain" description="HPt" evidence="24">
    <location>
        <begin position="988"/>
        <end position="1086"/>
    </location>
</feature>
<keyword evidence="10" id="KW-0067">ATP-binding</keyword>
<dbReference type="SUPFAM" id="SSF55874">
    <property type="entry name" value="ATPase domain of HSP90 chaperone/DNA topoisomerase II/histidine kinase"/>
    <property type="match status" value="1"/>
</dbReference>
<keyword evidence="13 20" id="KW-0472">Membrane</keyword>
<dbReference type="InterPro" id="IPR001789">
    <property type="entry name" value="Sig_transdc_resp-reg_receiver"/>
</dbReference>
<dbReference type="CDD" id="cd00082">
    <property type="entry name" value="HisKA"/>
    <property type="match status" value="1"/>
</dbReference>
<feature type="coiled-coil region" evidence="18">
    <location>
        <begin position="406"/>
        <end position="440"/>
    </location>
</feature>
<keyword evidence="11 20" id="KW-1133">Transmembrane helix</keyword>
<dbReference type="SUPFAM" id="SSF52172">
    <property type="entry name" value="CheY-like"/>
    <property type="match status" value="2"/>
</dbReference>
<evidence type="ECO:0000256" key="10">
    <source>
        <dbReference type="ARBA" id="ARBA00022840"/>
    </source>
</evidence>
<evidence type="ECO:0000256" key="5">
    <source>
        <dbReference type="ARBA" id="ARBA00022553"/>
    </source>
</evidence>
<accession>A0A2S8F9H9</accession>
<feature type="domain" description="Response regulatory" evidence="22">
    <location>
        <begin position="833"/>
        <end position="951"/>
    </location>
</feature>
<dbReference type="InterPro" id="IPR036097">
    <property type="entry name" value="HisK_dim/P_sf"/>
</dbReference>
<keyword evidence="18" id="KW-0175">Coiled coil</keyword>
<dbReference type="FunFam" id="3.30.565.10:FF:000010">
    <property type="entry name" value="Sensor histidine kinase RcsC"/>
    <property type="match status" value="1"/>
</dbReference>
<proteinExistence type="predicted"/>
<dbReference type="Pfam" id="PF00512">
    <property type="entry name" value="HisKA"/>
    <property type="match status" value="1"/>
</dbReference>
<evidence type="ECO:0000259" key="23">
    <source>
        <dbReference type="PROSITE" id="PS50885"/>
    </source>
</evidence>
<dbReference type="InterPro" id="IPR005467">
    <property type="entry name" value="His_kinase_dom"/>
</dbReference>
<evidence type="ECO:0000256" key="19">
    <source>
        <dbReference type="SAM" id="MobiDB-lite"/>
    </source>
</evidence>
<evidence type="ECO:0000256" key="8">
    <source>
        <dbReference type="ARBA" id="ARBA00022741"/>
    </source>
</evidence>
<evidence type="ECO:0000256" key="12">
    <source>
        <dbReference type="ARBA" id="ARBA00023012"/>
    </source>
</evidence>
<dbReference type="InterPro" id="IPR011006">
    <property type="entry name" value="CheY-like_superfamily"/>
</dbReference>
<feature type="domain" description="Response regulatory" evidence="22">
    <location>
        <begin position="687"/>
        <end position="808"/>
    </location>
</feature>
<dbReference type="Pfam" id="PF01627">
    <property type="entry name" value="Hpt"/>
    <property type="match status" value="1"/>
</dbReference>
<evidence type="ECO:0000256" key="4">
    <source>
        <dbReference type="ARBA" id="ARBA00022475"/>
    </source>
</evidence>
<feature type="modified residue" description="4-aspartylphosphate" evidence="17">
    <location>
        <position position="741"/>
    </location>
</feature>
<dbReference type="InterPro" id="IPR008207">
    <property type="entry name" value="Sig_transdc_His_kin_Hpt_dom"/>
</dbReference>
<dbReference type="EMBL" id="PUIB01000024">
    <property type="protein sequence ID" value="PQO28811.1"/>
    <property type="molecule type" value="Genomic_DNA"/>
</dbReference>
<dbReference type="SMART" id="SM00387">
    <property type="entry name" value="HATPase_c"/>
    <property type="match status" value="1"/>
</dbReference>
<comment type="catalytic activity">
    <reaction evidence="1">
        <text>ATP + protein L-histidine = ADP + protein N-phospho-L-histidine.</text>
        <dbReference type="EC" id="2.7.13.3"/>
    </reaction>
</comment>
<evidence type="ECO:0000256" key="11">
    <source>
        <dbReference type="ARBA" id="ARBA00022989"/>
    </source>
</evidence>
<evidence type="ECO:0000256" key="6">
    <source>
        <dbReference type="ARBA" id="ARBA00022679"/>
    </source>
</evidence>